<keyword evidence="5" id="KW-1278">Translocase</keyword>
<dbReference type="InterPro" id="IPR047641">
    <property type="entry name" value="ABC_transpr_MalK/UgpC-like"/>
</dbReference>
<dbReference type="Proteomes" id="UP000002518">
    <property type="component" value="Chromosome"/>
</dbReference>
<keyword evidence="1" id="KW-0813">Transport</keyword>
<dbReference type="Gene3D" id="2.40.50.100">
    <property type="match status" value="1"/>
</dbReference>
<dbReference type="SUPFAM" id="SSF50331">
    <property type="entry name" value="MOP-like"/>
    <property type="match status" value="1"/>
</dbReference>
<dbReference type="PANTHER" id="PTHR43875:SF15">
    <property type="entry name" value="TREHALOSE IMPORT ATP-BINDING PROTEIN SUGC"/>
    <property type="match status" value="1"/>
</dbReference>
<keyword evidence="4" id="KW-0067">ATP-binding</keyword>
<name>Q9YA79_AERPE</name>
<dbReference type="PROSITE" id="PS50893">
    <property type="entry name" value="ABC_TRANSPORTER_2"/>
    <property type="match status" value="1"/>
</dbReference>
<organism evidence="8 9">
    <name type="scientific">Aeropyrum pernix (strain ATCC 700893 / DSM 11879 / JCM 9820 / NBRC 100138 / K1)</name>
    <dbReference type="NCBI Taxonomy" id="272557"/>
    <lineage>
        <taxon>Archaea</taxon>
        <taxon>Thermoproteota</taxon>
        <taxon>Thermoprotei</taxon>
        <taxon>Desulfurococcales</taxon>
        <taxon>Desulfurococcaceae</taxon>
        <taxon>Aeropyrum</taxon>
    </lineage>
</organism>
<keyword evidence="2" id="KW-1003">Cell membrane</keyword>
<protein>
    <submittedName>
        <fullName evidence="8">ABC transporter, ATP binding protein</fullName>
    </submittedName>
</protein>
<dbReference type="InterPro" id="IPR008995">
    <property type="entry name" value="Mo/tungstate-bd_C_term_dom"/>
</dbReference>
<dbReference type="InterPro" id="IPR017871">
    <property type="entry name" value="ABC_transporter-like_CS"/>
</dbReference>
<dbReference type="Gene3D" id="2.40.50.140">
    <property type="entry name" value="Nucleic acid-binding proteins"/>
    <property type="match status" value="1"/>
</dbReference>
<keyword evidence="6" id="KW-0472">Membrane</keyword>
<accession>Q9YA79</accession>
<dbReference type="AlphaFoldDB" id="Q9YA79"/>
<evidence type="ECO:0000256" key="6">
    <source>
        <dbReference type="ARBA" id="ARBA00023136"/>
    </source>
</evidence>
<keyword evidence="3" id="KW-0547">Nucleotide-binding</keyword>
<dbReference type="SMART" id="SM00382">
    <property type="entry name" value="AAA"/>
    <property type="match status" value="1"/>
</dbReference>
<evidence type="ECO:0000259" key="7">
    <source>
        <dbReference type="PROSITE" id="PS50893"/>
    </source>
</evidence>
<dbReference type="FunFam" id="3.40.50.300:FF:000042">
    <property type="entry name" value="Maltose/maltodextrin ABC transporter, ATP-binding protein"/>
    <property type="match status" value="1"/>
</dbReference>
<dbReference type="Pfam" id="PF00005">
    <property type="entry name" value="ABC_tran"/>
    <property type="match status" value="1"/>
</dbReference>
<dbReference type="CDD" id="cd03301">
    <property type="entry name" value="ABC_MalK_N"/>
    <property type="match status" value="1"/>
</dbReference>
<dbReference type="InterPro" id="IPR015855">
    <property type="entry name" value="ABC_transpr_MalK-like"/>
</dbReference>
<dbReference type="GO" id="GO:0016887">
    <property type="term" value="F:ATP hydrolysis activity"/>
    <property type="evidence" value="ECO:0007669"/>
    <property type="project" value="InterPro"/>
</dbReference>
<proteinExistence type="predicted"/>
<dbReference type="SUPFAM" id="SSF52540">
    <property type="entry name" value="P-loop containing nucleoside triphosphate hydrolases"/>
    <property type="match status" value="1"/>
</dbReference>
<dbReference type="InterPro" id="IPR012340">
    <property type="entry name" value="NA-bd_OB-fold"/>
</dbReference>
<dbReference type="GO" id="GO:0055052">
    <property type="term" value="C:ATP-binding cassette (ABC) transporter complex, substrate-binding subunit-containing"/>
    <property type="evidence" value="ECO:0007669"/>
    <property type="project" value="TreeGrafter"/>
</dbReference>
<dbReference type="GO" id="GO:0140359">
    <property type="term" value="F:ABC-type transporter activity"/>
    <property type="evidence" value="ECO:0007669"/>
    <property type="project" value="InterPro"/>
</dbReference>
<dbReference type="eggNOG" id="arCOG00175">
    <property type="taxonomic scope" value="Archaea"/>
</dbReference>
<evidence type="ECO:0000313" key="8">
    <source>
        <dbReference type="EMBL" id="BAA81070.2"/>
    </source>
</evidence>
<evidence type="ECO:0000256" key="4">
    <source>
        <dbReference type="ARBA" id="ARBA00022840"/>
    </source>
</evidence>
<dbReference type="GO" id="GO:0005524">
    <property type="term" value="F:ATP binding"/>
    <property type="evidence" value="ECO:0007669"/>
    <property type="project" value="UniProtKB-KW"/>
</dbReference>
<dbReference type="PANTHER" id="PTHR43875">
    <property type="entry name" value="MALTODEXTRIN IMPORT ATP-BINDING PROTEIN MSMX"/>
    <property type="match status" value="1"/>
</dbReference>
<evidence type="ECO:0000256" key="5">
    <source>
        <dbReference type="ARBA" id="ARBA00022967"/>
    </source>
</evidence>
<dbReference type="PIR" id="F72510">
    <property type="entry name" value="F72510"/>
</dbReference>
<dbReference type="KEGG" id="ape:APE_2060.1"/>
<dbReference type="GeneID" id="1445160"/>
<evidence type="ECO:0000313" key="9">
    <source>
        <dbReference type="Proteomes" id="UP000002518"/>
    </source>
</evidence>
<keyword evidence="9" id="KW-1185">Reference proteome</keyword>
<evidence type="ECO:0000256" key="2">
    <source>
        <dbReference type="ARBA" id="ARBA00022475"/>
    </source>
</evidence>
<dbReference type="InterPro" id="IPR003593">
    <property type="entry name" value="AAA+_ATPase"/>
</dbReference>
<evidence type="ECO:0000256" key="1">
    <source>
        <dbReference type="ARBA" id="ARBA00022448"/>
    </source>
</evidence>
<dbReference type="InterPro" id="IPR027417">
    <property type="entry name" value="P-loop_NTPase"/>
</dbReference>
<dbReference type="InterPro" id="IPR003439">
    <property type="entry name" value="ABC_transporter-like_ATP-bd"/>
</dbReference>
<dbReference type="STRING" id="272557.APE_2060.1"/>
<feature type="domain" description="ABC transporter" evidence="7">
    <location>
        <begin position="4"/>
        <end position="234"/>
    </location>
</feature>
<gene>
    <name evidence="8" type="ordered locus">APE_2060.1</name>
</gene>
<dbReference type="RefSeq" id="WP_010866765.1">
    <property type="nucleotide sequence ID" value="NC_000854.2"/>
</dbReference>
<evidence type="ECO:0000256" key="3">
    <source>
        <dbReference type="ARBA" id="ARBA00022741"/>
    </source>
</evidence>
<dbReference type="EMBL" id="BA000002">
    <property type="protein sequence ID" value="BAA81070.2"/>
    <property type="molecule type" value="Genomic_DNA"/>
</dbReference>
<dbReference type="PROSITE" id="PS00211">
    <property type="entry name" value="ABC_TRANSPORTER_1"/>
    <property type="match status" value="1"/>
</dbReference>
<sequence>MASVKLEGVWKVFGNVVAVRDVNLYIEDKEFVSILGPSGSGKTTLLYLIAGIYKPSRGRIYFNDVDVTDLPPNKRNIGLVFQNYALYPHMTVYENIAFPLRLRNFGEPAIKEKVLSVAKLLGIEGLLDRYPAQLSGGQQQRVALARALVKEPEVLLLDEPLSNLDALLRIKIRSELKKLQKELGITAIYVTHDQSEALAMADRIAIIASGVIQQVGKPWDVYYKPRNVFVASFIGTPPANLVSVPLDSSRRCLLLPGGGRYCPPRRIAEKLAAVKTNSVILGFRPEVAVLSESPLGDYVSMEAEVYTVETLGRENIVTLLVNGSQVKVIVPPVVEPRPGSRIFINIEEDKVMYFDPETEINVEYLEVPGMEEAIAESAGTLRKQEMEEEWD</sequence>
<dbReference type="GO" id="GO:0008643">
    <property type="term" value="P:carbohydrate transport"/>
    <property type="evidence" value="ECO:0007669"/>
    <property type="project" value="InterPro"/>
</dbReference>
<dbReference type="Gene3D" id="3.40.50.300">
    <property type="entry name" value="P-loop containing nucleotide triphosphate hydrolases"/>
    <property type="match status" value="1"/>
</dbReference>
<dbReference type="EnsemblBacteria" id="BAA81070">
    <property type="protein sequence ID" value="BAA81070"/>
    <property type="gene ID" value="APE_2060.1"/>
</dbReference>
<reference evidence="8 9" key="1">
    <citation type="journal article" date="1999" name="DNA Res.">
        <title>Complete genome sequence of an aerobic hyper-thermophilic crenarchaeon, Aeropyrum pernix K1.</title>
        <authorList>
            <person name="Kawarabayasi Y."/>
            <person name="Hino Y."/>
            <person name="Horikawa H."/>
            <person name="Yamazaki S."/>
            <person name="Haikawa Y."/>
            <person name="Jin-no K."/>
            <person name="Takahashi M."/>
            <person name="Sekine M."/>
            <person name="Baba S."/>
            <person name="Ankai A."/>
            <person name="Kosugi H."/>
            <person name="Hosoyama A."/>
            <person name="Fukui S."/>
            <person name="Nagai Y."/>
            <person name="Nishijima K."/>
            <person name="Nakazawa H."/>
            <person name="Takamiya M."/>
            <person name="Masuda S."/>
            <person name="Funahashi T."/>
            <person name="Tanaka T."/>
            <person name="Kudoh Y."/>
            <person name="Yamazaki J."/>
            <person name="Kushida N."/>
            <person name="Oguchi A."/>
            <person name="Aoki K."/>
            <person name="Kubota K."/>
            <person name="Nakamura Y."/>
            <person name="Nomura N."/>
            <person name="Sako Y."/>
            <person name="Kikuchi H."/>
        </authorList>
    </citation>
    <scope>NUCLEOTIDE SEQUENCE [LARGE SCALE GENOMIC DNA]</scope>
    <source>
        <strain evidence="9">ATCC 700893 / DSM 11879 / JCM 9820 / NBRC 100138 / K1</strain>
    </source>
</reference>